<accession>A0AAD5TY32</accession>
<feature type="compositionally biased region" description="Basic and acidic residues" evidence="16">
    <location>
        <begin position="86"/>
        <end position="96"/>
    </location>
</feature>
<feature type="compositionally biased region" description="Low complexity" evidence="16">
    <location>
        <begin position="353"/>
        <end position="372"/>
    </location>
</feature>
<dbReference type="CDD" id="cd14368">
    <property type="entry name" value="CUE_DEF1_like"/>
    <property type="match status" value="1"/>
</dbReference>
<evidence type="ECO:0000256" key="3">
    <source>
        <dbReference type="ARBA" id="ARBA00004574"/>
    </source>
</evidence>
<feature type="region of interest" description="Disordered" evidence="16">
    <location>
        <begin position="740"/>
        <end position="853"/>
    </location>
</feature>
<feature type="region of interest" description="Disordered" evidence="16">
    <location>
        <begin position="490"/>
        <end position="524"/>
    </location>
</feature>
<comment type="subcellular location">
    <subcellularLocation>
        <location evidence="3">Chromosome</location>
        <location evidence="3">Telomere</location>
    </subcellularLocation>
    <subcellularLocation>
        <location evidence="2">Cytoplasm</location>
    </subcellularLocation>
    <subcellularLocation>
        <location evidence="1">Nucleus</location>
    </subcellularLocation>
</comment>
<feature type="compositionally biased region" description="Low complexity" evidence="16">
    <location>
        <begin position="805"/>
        <end position="839"/>
    </location>
</feature>
<feature type="compositionally biased region" description="Low complexity" evidence="16">
    <location>
        <begin position="670"/>
        <end position="690"/>
    </location>
</feature>
<feature type="compositionally biased region" description="Low complexity" evidence="16">
    <location>
        <begin position="493"/>
        <end position="506"/>
    </location>
</feature>
<keyword evidence="10" id="KW-0833">Ubl conjugation pathway</keyword>
<organism evidence="17 18">
    <name type="scientific">Clydaea vesicula</name>
    <dbReference type="NCBI Taxonomy" id="447962"/>
    <lineage>
        <taxon>Eukaryota</taxon>
        <taxon>Fungi</taxon>
        <taxon>Fungi incertae sedis</taxon>
        <taxon>Chytridiomycota</taxon>
        <taxon>Chytridiomycota incertae sedis</taxon>
        <taxon>Chytridiomycetes</taxon>
        <taxon>Lobulomycetales</taxon>
        <taxon>Lobulomycetaceae</taxon>
        <taxon>Clydaea</taxon>
    </lineage>
</organism>
<keyword evidence="9" id="KW-0227">DNA damage</keyword>
<evidence type="ECO:0000256" key="9">
    <source>
        <dbReference type="ARBA" id="ARBA00022763"/>
    </source>
</evidence>
<keyword evidence="7" id="KW-0963">Cytoplasm</keyword>
<name>A0AAD5TY32_9FUNG</name>
<keyword evidence="18" id="KW-1185">Reference proteome</keyword>
<dbReference type="GO" id="GO:0005737">
    <property type="term" value="C:cytoplasm"/>
    <property type="evidence" value="ECO:0007669"/>
    <property type="project" value="UniProtKB-SubCell"/>
</dbReference>
<evidence type="ECO:0000256" key="2">
    <source>
        <dbReference type="ARBA" id="ARBA00004496"/>
    </source>
</evidence>
<comment type="similarity">
    <text evidence="4">Belongs to the DEF1 family.</text>
</comment>
<dbReference type="GO" id="GO:0006281">
    <property type="term" value="P:DNA repair"/>
    <property type="evidence" value="ECO:0007669"/>
    <property type="project" value="UniProtKB-KW"/>
</dbReference>
<feature type="compositionally biased region" description="Polar residues" evidence="16">
    <location>
        <begin position="155"/>
        <end position="169"/>
    </location>
</feature>
<feature type="compositionally biased region" description="Low complexity" evidence="16">
    <location>
        <begin position="217"/>
        <end position="227"/>
    </location>
</feature>
<evidence type="ECO:0000256" key="7">
    <source>
        <dbReference type="ARBA" id="ARBA00022490"/>
    </source>
</evidence>
<dbReference type="Proteomes" id="UP001211065">
    <property type="component" value="Unassembled WGS sequence"/>
</dbReference>
<evidence type="ECO:0000256" key="16">
    <source>
        <dbReference type="SAM" id="MobiDB-lite"/>
    </source>
</evidence>
<evidence type="ECO:0000256" key="14">
    <source>
        <dbReference type="ARBA" id="ARBA00023204"/>
    </source>
</evidence>
<feature type="compositionally biased region" description="Pro residues" evidence="16">
    <location>
        <begin position="306"/>
        <end position="315"/>
    </location>
</feature>
<feature type="region of interest" description="Disordered" evidence="16">
    <location>
        <begin position="60"/>
        <end position="177"/>
    </location>
</feature>
<evidence type="ECO:0000256" key="12">
    <source>
        <dbReference type="ARBA" id="ARBA00022895"/>
    </source>
</evidence>
<feature type="compositionally biased region" description="Polar residues" evidence="16">
    <location>
        <begin position="460"/>
        <end position="472"/>
    </location>
</feature>
<feature type="compositionally biased region" description="Low complexity" evidence="16">
    <location>
        <begin position="408"/>
        <end position="420"/>
    </location>
</feature>
<keyword evidence="13" id="KW-0238">DNA-binding</keyword>
<feature type="compositionally biased region" description="Low complexity" evidence="16">
    <location>
        <begin position="788"/>
        <end position="797"/>
    </location>
</feature>
<dbReference type="InterPro" id="IPR041803">
    <property type="entry name" value="DEF1_CUE"/>
</dbReference>
<dbReference type="GO" id="GO:0005634">
    <property type="term" value="C:nucleus"/>
    <property type="evidence" value="ECO:0007669"/>
    <property type="project" value="UniProtKB-SubCell"/>
</dbReference>
<keyword evidence="11" id="KW-0832">Ubl conjugation</keyword>
<feature type="region of interest" description="Disordered" evidence="16">
    <location>
        <begin position="581"/>
        <end position="607"/>
    </location>
</feature>
<gene>
    <name evidence="17" type="primary">DEF1</name>
    <name evidence="17" type="ORF">HK099_006606</name>
</gene>
<proteinExistence type="inferred from homology"/>
<evidence type="ECO:0000256" key="4">
    <source>
        <dbReference type="ARBA" id="ARBA00005491"/>
    </source>
</evidence>
<evidence type="ECO:0000313" key="18">
    <source>
        <dbReference type="Proteomes" id="UP001211065"/>
    </source>
</evidence>
<protein>
    <recommendedName>
        <fullName evidence="5">RNA polymerase II degradation factor 1</fullName>
    </recommendedName>
</protein>
<evidence type="ECO:0000256" key="1">
    <source>
        <dbReference type="ARBA" id="ARBA00004123"/>
    </source>
</evidence>
<feature type="region of interest" description="Disordered" evidence="16">
    <location>
        <begin position="217"/>
        <end position="271"/>
    </location>
</feature>
<keyword evidence="12" id="KW-0779">Telomere</keyword>
<evidence type="ECO:0000256" key="10">
    <source>
        <dbReference type="ARBA" id="ARBA00022786"/>
    </source>
</evidence>
<dbReference type="PANTHER" id="PTHR16308">
    <property type="entry name" value="UBIQUITIN ASSOCIATED PROTEIN 2-LIKE/LINGERER"/>
    <property type="match status" value="1"/>
</dbReference>
<keyword evidence="14" id="KW-0234">DNA repair</keyword>
<feature type="compositionally biased region" description="Polar residues" evidence="16">
    <location>
        <begin position="840"/>
        <end position="853"/>
    </location>
</feature>
<keyword evidence="8" id="KW-0597">Phosphoprotein</keyword>
<dbReference type="GO" id="GO:0000781">
    <property type="term" value="C:chromosome, telomeric region"/>
    <property type="evidence" value="ECO:0007669"/>
    <property type="project" value="UniProtKB-SubCell"/>
</dbReference>
<dbReference type="PANTHER" id="PTHR16308:SF13">
    <property type="entry name" value="PROTEIN LINGERER"/>
    <property type="match status" value="1"/>
</dbReference>
<dbReference type="AlphaFoldDB" id="A0AAD5TY32"/>
<evidence type="ECO:0000313" key="17">
    <source>
        <dbReference type="EMBL" id="KAJ3214926.1"/>
    </source>
</evidence>
<evidence type="ECO:0000256" key="8">
    <source>
        <dbReference type="ARBA" id="ARBA00022553"/>
    </source>
</evidence>
<feature type="region of interest" description="Disordered" evidence="16">
    <location>
        <begin position="669"/>
        <end position="697"/>
    </location>
</feature>
<feature type="region of interest" description="Disordered" evidence="16">
    <location>
        <begin position="298"/>
        <end position="472"/>
    </location>
</feature>
<dbReference type="InterPro" id="IPR051833">
    <property type="entry name" value="TC-DDR_regulator"/>
</dbReference>
<comment type="caution">
    <text evidence="17">The sequence shown here is derived from an EMBL/GenBank/DDBJ whole genome shotgun (WGS) entry which is preliminary data.</text>
</comment>
<sequence>MPDTTDPRESKYQNECRDLLGLFPDWTKDDIYTVLEEVYGDFDLALSRITEGHATQWGEVNKKSKNKKKNVTSDVHTSTPAAAASSKDHFHNDNHTNETFNNRGGFSNRGGRGRGGFSERGGRGGGRGSTRGGRGGKGGRGGYRGRGGSTDGGSYLQSRQETTDFPSEDNNSKDWGVADSTSSVVQIGDQNYNHNDNLNVEEIIQVDVASSWATTTTTSNSNYRASNIDTSDNFSHHHNRNQNHERDNTNAAKKKNNIYNKNTTGNNSKGYKGTTQFIFIKLLVSTVTQFEKTKVTSWAQKVKGPDPVPVPPARSPSPERHSPSPKMVPSRPISPVKHVQPIQRPATPPAQKSPVLSQRSPSPRSVSPLKSPVGVLGSPILQTYNKSQSPLPPPSLSSNETEESVLKHQQQQHRPQNQQRKLNQDQPVVMPQGSGMSSIGVRFGSLSVGSTSAQEDDSTLLKQQQQPQHTTSLNQTAISASKFQNANEQTQYSNSTAASSVSGSVNPVNRLSQPANMAPNPNMIGNPVALQQMANASGFGFQQQGSGLPNEYANIYGSDAQRAGLMGYYDPSAYAQGPNIAAPGKYPGQETTQTGGLPSTTQQQVGGTLNPVTQSQVSAVQQQQQQSQYQPMMNPYYGNPYYYMQNQFPSPYGQPSMYQQFGNKSMYGLQQQQQPYSAQPTQQASSQSSSGVKPAVAGVSGSLPSGYYGSQVQPQVYQYSDDLSTGGLTGSSGNDYGKVNSGYGGIPAPGFQGFGQNKSPASPQQAADFKNQNRSQQRQSYDGHNKFQSQGIQQQPQMGGGVGVGPNSSVQSAPGQGYYNQQQYPQGYQNNLQGYGQNLRGTGQQGQYWNGQN</sequence>
<keyword evidence="15" id="KW-0539">Nucleus</keyword>
<reference evidence="17" key="1">
    <citation type="submission" date="2020-05" db="EMBL/GenBank/DDBJ databases">
        <title>Phylogenomic resolution of chytrid fungi.</title>
        <authorList>
            <person name="Stajich J.E."/>
            <person name="Amses K."/>
            <person name="Simmons R."/>
            <person name="Seto K."/>
            <person name="Myers J."/>
            <person name="Bonds A."/>
            <person name="Quandt C.A."/>
            <person name="Barry K."/>
            <person name="Liu P."/>
            <person name="Grigoriev I."/>
            <person name="Longcore J.E."/>
            <person name="James T.Y."/>
        </authorList>
    </citation>
    <scope>NUCLEOTIDE SEQUENCE</scope>
    <source>
        <strain evidence="17">JEL0476</strain>
    </source>
</reference>
<evidence type="ECO:0000256" key="15">
    <source>
        <dbReference type="ARBA" id="ARBA00023242"/>
    </source>
</evidence>
<feature type="compositionally biased region" description="Low complexity" evidence="16">
    <location>
        <begin position="257"/>
        <end position="267"/>
    </location>
</feature>
<feature type="compositionally biased region" description="Gly residues" evidence="16">
    <location>
        <begin position="107"/>
        <end position="151"/>
    </location>
</feature>
<dbReference type="EMBL" id="JADGJW010000581">
    <property type="protein sequence ID" value="KAJ3214926.1"/>
    <property type="molecule type" value="Genomic_DNA"/>
</dbReference>
<feature type="compositionally biased region" description="Polar residues" evidence="16">
    <location>
        <begin position="589"/>
        <end position="607"/>
    </location>
</feature>
<evidence type="ECO:0000256" key="11">
    <source>
        <dbReference type="ARBA" id="ARBA00022843"/>
    </source>
</evidence>
<feature type="compositionally biased region" description="Polar residues" evidence="16">
    <location>
        <begin position="754"/>
        <end position="782"/>
    </location>
</feature>
<keyword evidence="6" id="KW-0158">Chromosome</keyword>
<dbReference type="GO" id="GO:0003677">
    <property type="term" value="F:DNA binding"/>
    <property type="evidence" value="ECO:0007669"/>
    <property type="project" value="UniProtKB-KW"/>
</dbReference>
<evidence type="ECO:0000256" key="6">
    <source>
        <dbReference type="ARBA" id="ARBA00022454"/>
    </source>
</evidence>
<evidence type="ECO:0000256" key="5">
    <source>
        <dbReference type="ARBA" id="ARBA00020536"/>
    </source>
</evidence>
<evidence type="ECO:0000256" key="13">
    <source>
        <dbReference type="ARBA" id="ARBA00023125"/>
    </source>
</evidence>